<organism evidence="3 4">
    <name type="scientific">Collinsella intestinalis</name>
    <dbReference type="NCBI Taxonomy" id="147207"/>
    <lineage>
        <taxon>Bacteria</taxon>
        <taxon>Bacillati</taxon>
        <taxon>Actinomycetota</taxon>
        <taxon>Coriobacteriia</taxon>
        <taxon>Coriobacteriales</taxon>
        <taxon>Coriobacteriaceae</taxon>
        <taxon>Collinsella</taxon>
    </lineage>
</organism>
<dbReference type="RefSeq" id="WP_118103713.1">
    <property type="nucleotide sequence ID" value="NZ_CABJEU010000001.1"/>
</dbReference>
<proteinExistence type="inferred from homology"/>
<dbReference type="PANTHER" id="PTHR46268:SF6">
    <property type="entry name" value="UNIVERSAL STRESS PROTEIN UP12"/>
    <property type="match status" value="1"/>
</dbReference>
<dbReference type="AlphaFoldDB" id="A0A414NH33"/>
<sequence length="160" mass="16938">MVFSNILVPFDDSEHAHAALHLAIDLVGSDPGATIHIVTVASNDIMPPSMLTATGAFGEAPIDYASYETLLTSIAERSDRELHDNVAAILGKDIDAVKAKLVIDTRLAPSPVDGITCYAADHRCDLIIMGRRGLGALRGMLGSVSYGVLRSSEIPVLTVK</sequence>
<comment type="similarity">
    <text evidence="1">Belongs to the universal stress protein A family.</text>
</comment>
<name>A0A414NH33_9ACTN</name>
<dbReference type="PRINTS" id="PR01438">
    <property type="entry name" value="UNVRSLSTRESS"/>
</dbReference>
<evidence type="ECO:0000259" key="2">
    <source>
        <dbReference type="Pfam" id="PF00582"/>
    </source>
</evidence>
<evidence type="ECO:0000313" key="4">
    <source>
        <dbReference type="Proteomes" id="UP000283983"/>
    </source>
</evidence>
<dbReference type="InterPro" id="IPR014729">
    <property type="entry name" value="Rossmann-like_a/b/a_fold"/>
</dbReference>
<dbReference type="EMBL" id="QSLJ01000001">
    <property type="protein sequence ID" value="RHF39067.1"/>
    <property type="molecule type" value="Genomic_DNA"/>
</dbReference>
<dbReference type="InterPro" id="IPR006015">
    <property type="entry name" value="Universal_stress_UspA"/>
</dbReference>
<dbReference type="Proteomes" id="UP000283983">
    <property type="component" value="Unassembled WGS sequence"/>
</dbReference>
<dbReference type="InParanoid" id="A0A414NH33"/>
<feature type="domain" description="UspA" evidence="2">
    <location>
        <begin position="4"/>
        <end position="160"/>
    </location>
</feature>
<reference evidence="3 4" key="1">
    <citation type="submission" date="2018-08" db="EMBL/GenBank/DDBJ databases">
        <title>A genome reference for cultivated species of the human gut microbiota.</title>
        <authorList>
            <person name="Zou Y."/>
            <person name="Xue W."/>
            <person name="Luo G."/>
        </authorList>
    </citation>
    <scope>NUCLEOTIDE SEQUENCE [LARGE SCALE GENOMIC DNA]</scope>
    <source>
        <strain evidence="3 4">AM25-33</strain>
    </source>
</reference>
<accession>A0A414NH33</accession>
<dbReference type="SUPFAM" id="SSF52402">
    <property type="entry name" value="Adenine nucleotide alpha hydrolases-like"/>
    <property type="match status" value="1"/>
</dbReference>
<dbReference type="Pfam" id="PF00582">
    <property type="entry name" value="Usp"/>
    <property type="match status" value="1"/>
</dbReference>
<evidence type="ECO:0000256" key="1">
    <source>
        <dbReference type="ARBA" id="ARBA00008791"/>
    </source>
</evidence>
<dbReference type="PANTHER" id="PTHR46268">
    <property type="entry name" value="STRESS RESPONSE PROTEIN NHAX"/>
    <property type="match status" value="1"/>
</dbReference>
<dbReference type="CDD" id="cd00293">
    <property type="entry name" value="USP-like"/>
    <property type="match status" value="1"/>
</dbReference>
<dbReference type="Gene3D" id="3.40.50.620">
    <property type="entry name" value="HUPs"/>
    <property type="match status" value="1"/>
</dbReference>
<evidence type="ECO:0000313" key="3">
    <source>
        <dbReference type="EMBL" id="RHF39067.1"/>
    </source>
</evidence>
<keyword evidence="4" id="KW-1185">Reference proteome</keyword>
<comment type="caution">
    <text evidence="3">The sequence shown here is derived from an EMBL/GenBank/DDBJ whole genome shotgun (WGS) entry which is preliminary data.</text>
</comment>
<protein>
    <submittedName>
        <fullName evidence="3">Universal stress protein</fullName>
    </submittedName>
</protein>
<gene>
    <name evidence="3" type="ORF">DW682_05215</name>
</gene>
<dbReference type="InterPro" id="IPR006016">
    <property type="entry name" value="UspA"/>
</dbReference>